<accession>A0A429ZUX2</accession>
<dbReference type="Proteomes" id="UP000287239">
    <property type="component" value="Unassembled WGS sequence"/>
</dbReference>
<protein>
    <submittedName>
        <fullName evidence="1">Uncharacterized protein</fullName>
    </submittedName>
</protein>
<organism evidence="1 2">
    <name type="scientific">Vagococcus salmoninarum</name>
    <dbReference type="NCBI Taxonomy" id="2739"/>
    <lineage>
        <taxon>Bacteria</taxon>
        <taxon>Bacillati</taxon>
        <taxon>Bacillota</taxon>
        <taxon>Bacilli</taxon>
        <taxon>Lactobacillales</taxon>
        <taxon>Enterococcaceae</taxon>
        <taxon>Vagococcus</taxon>
    </lineage>
</organism>
<dbReference type="RefSeq" id="WP_126778190.1">
    <property type="nucleotide sequence ID" value="NZ_NGJU01000002.1"/>
</dbReference>
<name>A0A429ZUX2_9ENTE</name>
<comment type="caution">
    <text evidence="1">The sequence shown here is derived from an EMBL/GenBank/DDBJ whole genome shotgun (WGS) entry which is preliminary data.</text>
</comment>
<dbReference type="AlphaFoldDB" id="A0A429ZUX2"/>
<evidence type="ECO:0000313" key="1">
    <source>
        <dbReference type="EMBL" id="RST97443.1"/>
    </source>
</evidence>
<keyword evidence="2" id="KW-1185">Reference proteome</keyword>
<gene>
    <name evidence="1" type="ORF">CBF35_01895</name>
</gene>
<proteinExistence type="predicted"/>
<reference evidence="1 2" key="1">
    <citation type="submission" date="2017-05" db="EMBL/GenBank/DDBJ databases">
        <title>Vagococcus spp. assemblies.</title>
        <authorList>
            <person name="Gulvik C.A."/>
        </authorList>
    </citation>
    <scope>NUCLEOTIDE SEQUENCE [LARGE SCALE GENOMIC DNA]</scope>
    <source>
        <strain evidence="1 2">NCFB 2777</strain>
    </source>
</reference>
<dbReference type="GeneID" id="98567106"/>
<dbReference type="EMBL" id="NGJU01000002">
    <property type="protein sequence ID" value="RST97443.1"/>
    <property type="molecule type" value="Genomic_DNA"/>
</dbReference>
<sequence>MVKWFKKRQKNKQEPRDWQGEMTDFIQATAIDLRPGEHQVEKVAFALSYLNEYIKAQNLNDKKSQDLDLSFIHEFTSLCVTDSQALLKEITSSTSSSKPVTFEALILGAETFGKYQVSREESLLKKQGEAFQRLLDSQLDDVTDLVI</sequence>
<evidence type="ECO:0000313" key="2">
    <source>
        <dbReference type="Proteomes" id="UP000287239"/>
    </source>
</evidence>